<feature type="domain" description="Xrn1 helical" evidence="17">
    <location>
        <begin position="314"/>
        <end position="463"/>
    </location>
</feature>
<keyword evidence="11" id="KW-0539">Nucleus</keyword>
<dbReference type="GO" id="GO:0090730">
    <property type="term" value="C:Las1 complex"/>
    <property type="evidence" value="ECO:0007669"/>
    <property type="project" value="EnsemblFungi"/>
</dbReference>
<keyword evidence="3" id="KW-0806">Transcription termination</keyword>
<feature type="compositionally biased region" description="Low complexity" evidence="15">
    <location>
        <begin position="970"/>
        <end position="1002"/>
    </location>
</feature>
<keyword evidence="10" id="KW-0804">Transcription</keyword>
<keyword evidence="9" id="KW-0805">Transcription regulation</keyword>
<evidence type="ECO:0000256" key="2">
    <source>
        <dbReference type="ARBA" id="ARBA00006994"/>
    </source>
</evidence>
<evidence type="ECO:0000259" key="16">
    <source>
        <dbReference type="Pfam" id="PF03159"/>
    </source>
</evidence>
<dbReference type="GO" id="GO:0000398">
    <property type="term" value="P:mRNA splicing, via spliceosome"/>
    <property type="evidence" value="ECO:0007669"/>
    <property type="project" value="EnsemblFungi"/>
</dbReference>
<dbReference type="FunFam" id="3.40.50.12390:FF:000003">
    <property type="entry name" value="5'-3' exoribonuclease"/>
    <property type="match status" value="1"/>
</dbReference>
<dbReference type="OrthoDB" id="28245at2759"/>
<organism evidence="18 19">
    <name type="scientific">Eremothecium cymbalariae (strain CBS 270.75 / DBVPG 7215 / KCTC 17166 / NRRL Y-17582)</name>
    <name type="common">Yeast</name>
    <dbReference type="NCBI Taxonomy" id="931890"/>
    <lineage>
        <taxon>Eukaryota</taxon>
        <taxon>Fungi</taxon>
        <taxon>Dikarya</taxon>
        <taxon>Ascomycota</taxon>
        <taxon>Saccharomycotina</taxon>
        <taxon>Saccharomycetes</taxon>
        <taxon>Saccharomycetales</taxon>
        <taxon>Saccharomycetaceae</taxon>
        <taxon>Eremothecium</taxon>
    </lineage>
</organism>
<dbReference type="Gene3D" id="1.25.40.1050">
    <property type="match status" value="1"/>
</dbReference>
<evidence type="ECO:0000256" key="6">
    <source>
        <dbReference type="ARBA" id="ARBA00022722"/>
    </source>
</evidence>
<dbReference type="GO" id="GO:0034244">
    <property type="term" value="P:negative regulation of transcription elongation by RNA polymerase II"/>
    <property type="evidence" value="ECO:0007669"/>
    <property type="project" value="EnsemblFungi"/>
</dbReference>
<dbReference type="GO" id="GO:0071035">
    <property type="term" value="P:nuclear polyadenylation-dependent rRNA catabolic process"/>
    <property type="evidence" value="ECO:0007669"/>
    <property type="project" value="EnsemblFungi"/>
</dbReference>
<evidence type="ECO:0000256" key="13">
    <source>
        <dbReference type="ARBA" id="ARBA00046943"/>
    </source>
</evidence>
<evidence type="ECO:0000256" key="3">
    <source>
        <dbReference type="ARBA" id="ARBA00022472"/>
    </source>
</evidence>
<evidence type="ECO:0000313" key="18">
    <source>
        <dbReference type="EMBL" id="AET40231.1"/>
    </source>
</evidence>
<evidence type="ECO:0000256" key="12">
    <source>
        <dbReference type="ARBA" id="ARBA00046137"/>
    </source>
</evidence>
<feature type="region of interest" description="Disordered" evidence="15">
    <location>
        <begin position="908"/>
        <end position="1002"/>
    </location>
</feature>
<feature type="compositionally biased region" description="Low complexity" evidence="15">
    <location>
        <begin position="947"/>
        <end position="956"/>
    </location>
</feature>
<evidence type="ECO:0000256" key="10">
    <source>
        <dbReference type="ARBA" id="ARBA00023163"/>
    </source>
</evidence>
<dbReference type="RefSeq" id="XP_003647048.1">
    <property type="nucleotide sequence ID" value="XM_003647000.1"/>
</dbReference>
<dbReference type="GeneID" id="11472041"/>
<dbReference type="Gene3D" id="3.40.50.12390">
    <property type="match status" value="2"/>
</dbReference>
<dbReference type="HOGENOM" id="CLU_006038_1_1_1"/>
<evidence type="ECO:0000256" key="15">
    <source>
        <dbReference type="SAM" id="MobiDB-lite"/>
    </source>
</evidence>
<dbReference type="eggNOG" id="KOG2044">
    <property type="taxonomic scope" value="Eukaryota"/>
</dbReference>
<dbReference type="GO" id="GO:0030847">
    <property type="term" value="P:termination of RNA polymerase II transcription, exosome-dependent"/>
    <property type="evidence" value="ECO:0007669"/>
    <property type="project" value="EnsemblFungi"/>
</dbReference>
<evidence type="ECO:0000259" key="17">
    <source>
        <dbReference type="Pfam" id="PF17846"/>
    </source>
</evidence>
<dbReference type="InterPro" id="IPR004859">
    <property type="entry name" value="Xrn1_N"/>
</dbReference>
<dbReference type="PANTHER" id="PTHR12341:SF41">
    <property type="entry name" value="5'-3' EXORIBONUCLEASE 2"/>
    <property type="match status" value="1"/>
</dbReference>
<feature type="domain" description="Xrn1 N-terminal" evidence="16">
    <location>
        <begin position="1"/>
        <end position="254"/>
    </location>
</feature>
<dbReference type="EMBL" id="CP002501">
    <property type="protein sequence ID" value="AET40231.1"/>
    <property type="molecule type" value="Genomic_DNA"/>
</dbReference>
<keyword evidence="5 14" id="KW-0507">mRNA processing</keyword>
<dbReference type="GO" id="GO:0019843">
    <property type="term" value="F:rRNA binding"/>
    <property type="evidence" value="ECO:0007669"/>
    <property type="project" value="EnsemblFungi"/>
</dbReference>
<dbReference type="KEGG" id="erc:Ecym_5486"/>
<dbReference type="PIRSF" id="PIRSF037239">
    <property type="entry name" value="Exonuclease_Xrn2"/>
    <property type="match status" value="1"/>
</dbReference>
<name>I6NDT9_ERECY</name>
<dbReference type="GO" id="GO:0043144">
    <property type="term" value="P:sno(s)RNA processing"/>
    <property type="evidence" value="ECO:0007669"/>
    <property type="project" value="EnsemblFungi"/>
</dbReference>
<dbReference type="GO" id="GO:0071028">
    <property type="term" value="P:nuclear mRNA surveillance"/>
    <property type="evidence" value="ECO:0007669"/>
    <property type="project" value="EnsemblFungi"/>
</dbReference>
<dbReference type="STRING" id="931890.I6NDT9"/>
<dbReference type="InterPro" id="IPR041412">
    <property type="entry name" value="Xrn1_helical"/>
</dbReference>
<evidence type="ECO:0000256" key="11">
    <source>
        <dbReference type="ARBA" id="ARBA00023242"/>
    </source>
</evidence>
<evidence type="ECO:0000256" key="5">
    <source>
        <dbReference type="ARBA" id="ARBA00022664"/>
    </source>
</evidence>
<comment type="function">
    <text evidence="12">Possesses 5'-&gt;3' exoribonuclease activity. Required for the processing of nuclear mRNA and rRNA precursors. May promote the termination of transcription by RNA polymerase II. Essential for vegetative cell growth and chromosome segregation.</text>
</comment>
<dbReference type="OMA" id="ITHDMVV"/>
<comment type="function">
    <text evidence="14">Possesses 5'-&gt;3' exoribonuclease activity. May promote termination of transcription by RNA polymerase II.</text>
</comment>
<protein>
    <recommendedName>
        <fullName evidence="14">5'-3' exoribonuclease</fullName>
        <ecNumber evidence="14">3.1.13.-</ecNumber>
    </recommendedName>
</protein>
<evidence type="ECO:0000256" key="1">
    <source>
        <dbReference type="ARBA" id="ARBA00004123"/>
    </source>
</evidence>
<comment type="subunit">
    <text evidence="13">Interacts with RAI1; the interaction is direct, stabilizes RAT1 protein structure and may stimulate its exoribonuclease activity. The interaction also stimulates RAI1 pyrophosphohydrolase activity, probably by recruiting it to mRNA substrates.</text>
</comment>
<keyword evidence="6 14" id="KW-0540">Nuclease</keyword>
<dbReference type="AlphaFoldDB" id="I6NDT9"/>
<feature type="compositionally biased region" description="Low complexity" evidence="15">
    <location>
        <begin position="912"/>
        <end position="940"/>
    </location>
</feature>
<dbReference type="InterPro" id="IPR027073">
    <property type="entry name" value="5_3_exoribonuclease"/>
</dbReference>
<dbReference type="Pfam" id="PF03159">
    <property type="entry name" value="XRN_N"/>
    <property type="match status" value="1"/>
</dbReference>
<comment type="similarity">
    <text evidence="2 14">Belongs to the 5'-3' exonuclease family. XRN2/RAT1 subfamily.</text>
</comment>
<evidence type="ECO:0000313" key="19">
    <source>
        <dbReference type="Proteomes" id="UP000006790"/>
    </source>
</evidence>
<accession>I6NDT9</accession>
<evidence type="ECO:0000256" key="9">
    <source>
        <dbReference type="ARBA" id="ARBA00023015"/>
    </source>
</evidence>
<dbReference type="GO" id="GO:0000448">
    <property type="term" value="P:cleavage in ITS2 between 5.8S rRNA and LSU-rRNA of tricistronic rRNA transcript (SSU-rRNA, 5.8S rRNA, LSU-rRNA)"/>
    <property type="evidence" value="ECO:0007669"/>
    <property type="project" value="EnsemblFungi"/>
</dbReference>
<proteinExistence type="inferred from homology"/>
<dbReference type="InterPro" id="IPR017151">
    <property type="entry name" value="Xrn2/3/4"/>
</dbReference>
<keyword evidence="8 14" id="KW-0269">Exonuclease</keyword>
<feature type="domain" description="Xrn1 helical" evidence="17">
    <location>
        <begin position="525"/>
        <end position="858"/>
    </location>
</feature>
<comment type="subcellular location">
    <subcellularLocation>
        <location evidence="1">Nucleus</location>
    </subcellularLocation>
</comment>
<dbReference type="GO" id="GO:0110103">
    <property type="term" value="C:RNA polymerase II termination complex"/>
    <property type="evidence" value="ECO:0007669"/>
    <property type="project" value="EnsemblFungi"/>
</dbReference>
<dbReference type="FunFam" id="1.25.40.1050:FF:000002">
    <property type="entry name" value="5'-3' exoribonuclease"/>
    <property type="match status" value="1"/>
</dbReference>
<dbReference type="GO" id="GO:0030846">
    <property type="term" value="P:termination of RNA polymerase II transcription, poly(A)-coupled"/>
    <property type="evidence" value="ECO:0007669"/>
    <property type="project" value="EnsemblFungi"/>
</dbReference>
<evidence type="ECO:0000256" key="8">
    <source>
        <dbReference type="ARBA" id="ARBA00022839"/>
    </source>
</evidence>
<dbReference type="GO" id="GO:1904595">
    <property type="term" value="P:positive regulation of termination of RNA polymerase II transcription"/>
    <property type="evidence" value="ECO:0007669"/>
    <property type="project" value="EnsemblFungi"/>
</dbReference>
<dbReference type="GO" id="GO:0004534">
    <property type="term" value="F:5'-3' RNA exonuclease activity"/>
    <property type="evidence" value="ECO:0007669"/>
    <property type="project" value="UniProtKB-UniRule"/>
</dbReference>
<dbReference type="CDD" id="cd18673">
    <property type="entry name" value="PIN_XRN1-2-like"/>
    <property type="match status" value="1"/>
</dbReference>
<keyword evidence="7 14" id="KW-0378">Hydrolase</keyword>
<dbReference type="GO" id="GO:0110155">
    <property type="term" value="P:NAD-cap decapping"/>
    <property type="evidence" value="ECO:0007669"/>
    <property type="project" value="EnsemblFungi"/>
</dbReference>
<dbReference type="PANTHER" id="PTHR12341">
    <property type="entry name" value="5'-&gt;3' EXORIBONUCLEASE"/>
    <property type="match status" value="1"/>
</dbReference>
<feature type="region of interest" description="Disordered" evidence="15">
    <location>
        <begin position="527"/>
        <end position="561"/>
    </location>
</feature>
<evidence type="ECO:0000256" key="14">
    <source>
        <dbReference type="PIRNR" id="PIRNR037239"/>
    </source>
</evidence>
<keyword evidence="4" id="KW-0698">rRNA processing</keyword>
<dbReference type="FunFam" id="3.40.50.12390:FF:000005">
    <property type="entry name" value="5'-3' exoribonuclease 2"/>
    <property type="match status" value="1"/>
</dbReference>
<dbReference type="EC" id="3.1.13.-" evidence="14"/>
<dbReference type="Pfam" id="PF17846">
    <property type="entry name" value="XRN_M"/>
    <property type="match status" value="2"/>
</dbReference>
<feature type="compositionally biased region" description="Basic residues" evidence="15">
    <location>
        <begin position="957"/>
        <end position="969"/>
    </location>
</feature>
<keyword evidence="19" id="KW-1185">Reference proteome</keyword>
<evidence type="ECO:0000256" key="7">
    <source>
        <dbReference type="ARBA" id="ARBA00022801"/>
    </source>
</evidence>
<dbReference type="InParanoid" id="I6NDT9"/>
<dbReference type="FunCoup" id="I6NDT9">
    <property type="interactions" value="1069"/>
</dbReference>
<dbReference type="Proteomes" id="UP000006790">
    <property type="component" value="Chromosome 5"/>
</dbReference>
<evidence type="ECO:0000256" key="4">
    <source>
        <dbReference type="ARBA" id="ARBA00022552"/>
    </source>
</evidence>
<sequence>MGVPSFFRWISRKYPKIISPVLEETPQIVDGVKLPIDYSSPNPNGELDNLYLDMNGIVHPCSHPENKPAPETEDQMLLEVFEYTNRVLNMARPRRVLMIAVDGVAPRAKMNQQRSRRFRSARDAKFANEEKARVLAEREAYGELIDDSVKAKTTWDSNAITPGTPFMDKLAAALRYWTSFKLATDPGWKHLQVIISDATVPGEGEHKIMNFIRSQRVDSQYNPNTTHCIYGLDADLIFLGLATHEPHFKILREDVFAQDNRRRPRAQEMINMSEEDKQHLIEQDAEKPFLWLHVSVLREYLAAELHVQRLSFPFDLERAIDDWVFMCFFCGNDFLPHLPCLDVRENSIDILVEIWKTVLPSLKTYLTCDGELNLAGVQKVLEQLGSREPELFKRKHEQESRKKEAQERRKMLKNNPNVTKGAVDRNFTVPLESMPVYDVNGKAADESLNLTNKDFANMRKEINLANEGDKTALGALQKRSEENNGTIKTDAPDFSQEELRNAVEVSRVGNLSAAASLKERILAKKRKLAAQEEDGRESKAARLTTDAGAHQAGSDHQESQLDVPIMSKETPISGFIDTDKEVHLYEPGYHDRYYQAKFHAPTKDIDSLRSDLARCYIEGIAWVLLYYYQGCPSWTWYYPYHYAPFAADFVNISDLVVSFDLGQPFLPFEQLMGVLPAASGHNLPDVFRPLMSDPDSEIIDFFPEEFAIDMNGEKMAWKGIALLPFIDEQRLRTAVRKQYHLLSDEEKARNVQRNDVLIISNKNLNHENFLTKLYIDSASSIHFKHFKTGLCGTVLPDSEGYRTNNKMLCPLDTGNLPEISTNLFLKMTYLMPTVSKTSNKALILNGYIPPAPQLSPADREAIIYKYPQRWNPHFMKNYIVPVGPAAITQYHPRLGGYRAFVYHQQMMNSDRPSPASATTTTTTATGTTPTTPATASTATSRYTKNTNSHPYNSYPHNHYHNRNNRHHHPPSSSSSSTYPQQNYSRQPPSSSSRQPSRFYRRH</sequence>
<reference evidence="18 19" key="1">
    <citation type="journal article" date="2011" name="G3 (Bethesda)">
        <title>Genome evolution in the Eremothecium clade of the Saccharomyces complex revealed by comparative genomics.</title>
        <authorList>
            <person name="Wendland J."/>
            <person name="Walther A."/>
        </authorList>
    </citation>
    <scope>NUCLEOTIDE SEQUENCE [LARGE SCALE GENOMIC DNA]</scope>
    <source>
        <strain evidence="19">CBS 270.75 / DBVPG 7215 / KCTC 17166 / NRRL Y-17582</strain>
    </source>
</reference>
<gene>
    <name evidence="18" type="ordered locus">Ecym_5486</name>
</gene>